<dbReference type="Pfam" id="PF12340">
    <property type="entry name" value="DUF3638"/>
    <property type="match status" value="1"/>
</dbReference>
<feature type="region of interest" description="Disordered" evidence="7">
    <location>
        <begin position="2718"/>
        <end position="2752"/>
    </location>
</feature>
<keyword evidence="4" id="KW-0833">Ubl conjugation pathway</keyword>
<dbReference type="InterPro" id="IPR027417">
    <property type="entry name" value="P-loop_NTPase"/>
</dbReference>
<evidence type="ECO:0000259" key="8">
    <source>
        <dbReference type="Pfam" id="PF12340"/>
    </source>
</evidence>
<evidence type="ECO:0000256" key="1">
    <source>
        <dbReference type="ARBA" id="ARBA00000707"/>
    </source>
</evidence>
<keyword evidence="5" id="KW-0378">Hydrolase</keyword>
<dbReference type="Pfam" id="PF12359">
    <property type="entry name" value="DUF3645"/>
    <property type="match status" value="1"/>
</dbReference>
<evidence type="ECO:0000256" key="5">
    <source>
        <dbReference type="ARBA" id="ARBA00022801"/>
    </source>
</evidence>
<dbReference type="InterPro" id="IPR022105">
    <property type="entry name" value="DUF3645"/>
</dbReference>
<evidence type="ECO:0000256" key="2">
    <source>
        <dbReference type="ARBA" id="ARBA00012759"/>
    </source>
</evidence>
<gene>
    <name evidence="11" type="ORF">AAF712_013635</name>
</gene>
<evidence type="ECO:0000313" key="11">
    <source>
        <dbReference type="EMBL" id="KAL0059623.1"/>
    </source>
</evidence>
<feature type="domain" description="DUF3638" evidence="8">
    <location>
        <begin position="1933"/>
        <end position="2142"/>
    </location>
</feature>
<dbReference type="InterPro" id="IPR022099">
    <property type="entry name" value="DUF3638"/>
</dbReference>
<dbReference type="InterPro" id="IPR051346">
    <property type="entry name" value="OTU_Deubiquitinase"/>
</dbReference>
<dbReference type="EC" id="3.4.19.12" evidence="2"/>
<protein>
    <recommendedName>
        <fullName evidence="2">ubiquitinyl hydrolase 1</fullName>
        <ecNumber evidence="2">3.4.19.12</ecNumber>
    </recommendedName>
</protein>
<evidence type="ECO:0000259" key="9">
    <source>
        <dbReference type="Pfam" id="PF12359"/>
    </source>
</evidence>
<evidence type="ECO:0000256" key="3">
    <source>
        <dbReference type="ARBA" id="ARBA00022670"/>
    </source>
</evidence>
<dbReference type="SUPFAM" id="SSF52540">
    <property type="entry name" value="P-loop containing nucleoside triphosphate hydrolases"/>
    <property type="match status" value="1"/>
</dbReference>
<keyword evidence="6" id="KW-0788">Thiol protease</keyword>
<name>A0ABR2ZE89_9AGAR</name>
<evidence type="ECO:0000259" key="10">
    <source>
        <dbReference type="Pfam" id="PF20255"/>
    </source>
</evidence>
<proteinExistence type="predicted"/>
<dbReference type="InterPro" id="IPR046541">
    <property type="entry name" value="DUF6606"/>
</dbReference>
<feature type="domain" description="DUF6606" evidence="10">
    <location>
        <begin position="8"/>
        <end position="170"/>
    </location>
</feature>
<reference evidence="11 12" key="1">
    <citation type="submission" date="2024-05" db="EMBL/GenBank/DDBJ databases">
        <title>A draft genome resource for the thread blight pathogen Marasmius tenuissimus strain MS-2.</title>
        <authorList>
            <person name="Yulfo-Soto G.E."/>
            <person name="Baruah I.K."/>
            <person name="Amoako-Attah I."/>
            <person name="Bukari Y."/>
            <person name="Meinhardt L.W."/>
            <person name="Bailey B.A."/>
            <person name="Cohen S.P."/>
        </authorList>
    </citation>
    <scope>NUCLEOTIDE SEQUENCE [LARGE SCALE GENOMIC DNA]</scope>
    <source>
        <strain evidence="11 12">MS-2</strain>
    </source>
</reference>
<dbReference type="Proteomes" id="UP001437256">
    <property type="component" value="Unassembled WGS sequence"/>
</dbReference>
<evidence type="ECO:0000256" key="6">
    <source>
        <dbReference type="ARBA" id="ARBA00022807"/>
    </source>
</evidence>
<dbReference type="PANTHER" id="PTHR13367">
    <property type="entry name" value="UBIQUITIN THIOESTERASE"/>
    <property type="match status" value="1"/>
</dbReference>
<accession>A0ABR2ZE89</accession>
<keyword evidence="3" id="KW-0645">Protease</keyword>
<dbReference type="PANTHER" id="PTHR13367:SF34">
    <property type="match status" value="1"/>
</dbReference>
<evidence type="ECO:0000256" key="7">
    <source>
        <dbReference type="SAM" id="MobiDB-lite"/>
    </source>
</evidence>
<organism evidence="11 12">
    <name type="scientific">Marasmius tenuissimus</name>
    <dbReference type="NCBI Taxonomy" id="585030"/>
    <lineage>
        <taxon>Eukaryota</taxon>
        <taxon>Fungi</taxon>
        <taxon>Dikarya</taxon>
        <taxon>Basidiomycota</taxon>
        <taxon>Agaricomycotina</taxon>
        <taxon>Agaricomycetes</taxon>
        <taxon>Agaricomycetidae</taxon>
        <taxon>Agaricales</taxon>
        <taxon>Marasmiineae</taxon>
        <taxon>Marasmiaceae</taxon>
        <taxon>Marasmius</taxon>
    </lineage>
</organism>
<evidence type="ECO:0000256" key="4">
    <source>
        <dbReference type="ARBA" id="ARBA00022786"/>
    </source>
</evidence>
<feature type="domain" description="DUF3645" evidence="9">
    <location>
        <begin position="2259"/>
        <end position="2291"/>
    </location>
</feature>
<evidence type="ECO:0000313" key="12">
    <source>
        <dbReference type="Proteomes" id="UP001437256"/>
    </source>
</evidence>
<dbReference type="Pfam" id="PF20255">
    <property type="entry name" value="DUF6606"/>
    <property type="match status" value="1"/>
</dbReference>
<keyword evidence="12" id="KW-1185">Reference proteome</keyword>
<comment type="caution">
    <text evidence="11">The sequence shown here is derived from an EMBL/GenBank/DDBJ whole genome shotgun (WGS) entry which is preliminary data.</text>
</comment>
<sequence length="2991" mass="339773">MPVSSSEKHEDRTVFEMFEVSPPNEVVMGTAGKLICSYPGPAIAIPSETANDPDFISAISSFLAQMHADVIDAAMPTTQKAGSKVEEIRNTPSPRFISELLTGILRGYGRPEDVDRITKRVADDVLWDKTFLPWRRSPMWLVIRVALQTTLKDHAGVYKSFLAFLMSAILREAVAANMDSDTLAAMYKKLARRVFKIHETAPAFLQSEALEVVNLAQGLLQKRWNEVQKAHASDGLAGWDPSSLDIPQDTKLSLHNSREYIRRECIRTALNNRHDQRSGSAFEPNDHPRLKELDGYSAGSLGKQIRKLGVLALFDFEQAVETGIDDLFSNRDVPGAEHACALIWEWMERYSVNATRLYKGHPEQNSIMFLTLLELWVGLDKLAVRHDPLLREYSPEVQESIFEPLLLRRHQSIKRLEQAIGYLRARHADANHTLPSIFSSTISLRSFAVRYFKKHPALQILKAEIEVKALKDREEKKRELDTQTELYHKRLSEAESFDHFYQYNARKRRDTHRGNECLRCLRVSLCNAMTIRVHEWPLPSNTIEAEAMVFEIACPTIFGIWRQSTYFFLRDKCSVSSSRGEPQSPAAEADLFDYSGLAPFRNHSVLRRLTLASTTKPWVKSHYNGVKVSSATVNRVCLPNALHLALFDATERIWISDPFRACTIGAECTYQLPQGRYYNLQFTINSTHHTPNEVIASQSDCHRDLSLHEYIAFGTLRAGGRIQWLNILRELRARTLTFSDEAVEMLVSQTALQMGPLSGDGHWTWHEPLEDNAFHTRLIEELEALRTSIQANWSEVGAMRIVILLIHCVLRWSSNSDVTGRALTLLENSRNVTFGWMKELEKKLQSAREDESSGVQLRLWEMAAAVRSTFDITPRLLQSAPCNILLEAGMILRDNIPGKSDLAHALEEPTSQVIIQDHRFSHAVEPILAILLTCDNDHLHHAAVQYWPTYRFVSPWRHSTFPNNRWLYLTSSTGHLVFFDVLESQLLVDGKPLSRLPSSYVSHPTYVRIFGKTIFNVIPPGNSEPSADFATKDSVNGYQIFFTLPSPDNLVIQAKSVETQQQFQLIPHTLFEGDLPTTMVENFTHWLSLQDSIIKLRPCTNIWVPSQTNWQIDIGQRQMWKNPPTGGVRLVDVRSKTARMIASRLSCLEQIDFIIVTYSSTAGETLVELPRYRLDFQLNSQGKLVCLTLPNMVVDSNQSAGIMIGLQNQLVLRDLVCNTRRELLIPIGEISFQTNGHHTQVSINPVATSDRRVQYFRYGIDEPLGRLVGTSPSLHARLYKIYLTALTSYLLPDRLTERTGTEEALRELRSAACKSFISLDDESQDLLNKIANITPKREYYPSHLKVMQTVKWITLPTLAQHDSFLNECRGILEFAARIRVFSDAHDDKKVVRALEEGTNLTLVDRSASRSMWYYPHEFHRGRPKDCFWQSRDILNEVRESPVYAVSSRIRRWPSKLSTTTSLFLDLKNLSDGDVGGLTNTGITMLYIQRLINSPLSKIWFDLYNILRAQTTSSYQVAFMLCSLVYAHPDSPKVHHLLPTLISFATRRARFAHHNPPIWQSYDLSEGCEPDSFRLEQFARSSAREFRFEDYGHINRLPGETDSSLNIRRREYYDERKEWEVMRIVDWVMRQWTSSELDISQNDFAIVKPADFINEVKPVFVHWYHNAQLKVHLDLVQLTLYGVYGEHEPGTFPPEDGTYSFTPSSRPGIQPPSSISLQDIMRKPPPNMDLPTCVLPRAPVHGLTAVGSLIGVLQRSDDPACRNYAADINRSFNALNGSREAEKAQCDESDSVILPGDLRTCDGNLARLLRAVQTSLGGLSSKDTFGDKLMRSAGLWPCLNLRSILETIASSNTFRPPEQWIGALKNLARSLLLSQRAHRMMRLTRLGNFDDLNRELNVDRSVLEVDNCDWLLIQVSSAFYEAMNIVLTLFPTKLKADSDFLVRKVQLSVATEMKSPSSSENVVLQLNMGEGKSSVIVPFLGAALAEGNQLMRVVVLKSLARQMFSLLVQRLGGLTNRQILFLPFSRDVNVGESDVKQMRQLYEHAIQTGAILVTQPEHILSFKLLAVNQLVEQEYTASQLIQTQQWLDTVTRDVLDESDEILHTQYQLIYTVGHQQILEHGPDRWSTIQHLLYLVTKCAEEVQHRFPSGTDVVTLRTGFPHIRILESDAGLDLIYRVAGMVMGGELPTCYLERFTEHTRQVLHRFILGEQLSAKERTILHQHCTGGTLWKTLLLLRGLLGQGILLYVLQERRWRVDFGLDPSRSLLAVPYRAKDVPSLRAEFGHPDVAILLTCLSYLYGGLSATDVDTCFDLLLKLDNPSLEYEEWVHAARDIPDGLHNLSGVNLRDTEQRTRVLFPLFQLNPATINFYLSRVVFPKSAKEFPKKLGTTGWDIACVKKHVTTGFSGTNDNRYLLPSSITQSDTPDRLDTNARMLRLLLAPENNRYVSPSVQALSGRGVVDTLVGLIDGSDIRVLLDVGAQIIEMSNSEVAEYWLTRRPDALAAVFFNERDELEVMTRDGSTESLALSPFHGHLDHCLVYLDDAHTRGTDLKLPTYWKACVTLGPKVTKDRLAQGCMRMRKLGRGQSVMFMAPSDIDSAIRKQANKTSGEMVDSCDVVRWTMLETCAEIKHHIHHWVQQGVDFKARERGWNQLDQCKDLSRASAVIRKSWLQPEARTLEEMYGVVSSESEEYESLTKRAQAIPDIWRRCEILGVTHLGDPRVAEEQEREVSHETEREPQIQRPAKAEPAKHSLDPNVKNFIESGKINTKSSFGSAFVPLRDGAGTAGIQRWEPAFAMLPSLLATRDFLTTIESTSSPVEDYLRPINWVCSSRHTRSLVILSPYEVNELLPSIRQSENVNLHIYTPRITHFMKPTDDLQLYSIPPRSNPFPTWIKIQLNLCAGQLYFSDYDEYRRVTRFLGICIQEDRECQAENDGFVMPKNRGTSRLSSGCQFERSPVSYLKLLVGFRRKGISFDPTHLGKTLNTRYLPDDNF</sequence>
<dbReference type="EMBL" id="JBBXMP010000215">
    <property type="protein sequence ID" value="KAL0059623.1"/>
    <property type="molecule type" value="Genomic_DNA"/>
</dbReference>
<feature type="compositionally biased region" description="Basic and acidic residues" evidence="7">
    <location>
        <begin position="2718"/>
        <end position="2751"/>
    </location>
</feature>
<comment type="catalytic activity">
    <reaction evidence="1">
        <text>Thiol-dependent hydrolysis of ester, thioester, amide, peptide and isopeptide bonds formed by the C-terminal Gly of ubiquitin (a 76-residue protein attached to proteins as an intracellular targeting signal).</text>
        <dbReference type="EC" id="3.4.19.12"/>
    </reaction>
</comment>